<dbReference type="Proteomes" id="UP000249135">
    <property type="component" value="Unassembled WGS sequence"/>
</dbReference>
<dbReference type="EMBL" id="QFPP01000160">
    <property type="protein sequence ID" value="PZQ73885.1"/>
    <property type="molecule type" value="Genomic_DNA"/>
</dbReference>
<evidence type="ECO:0000256" key="1">
    <source>
        <dbReference type="SAM" id="SignalP"/>
    </source>
</evidence>
<keyword evidence="1" id="KW-0732">Signal</keyword>
<comment type="caution">
    <text evidence="2">The sequence shown here is derived from an EMBL/GenBank/DDBJ whole genome shotgun (WGS) entry which is preliminary data.</text>
</comment>
<feature type="signal peptide" evidence="1">
    <location>
        <begin position="1"/>
        <end position="34"/>
    </location>
</feature>
<evidence type="ECO:0000313" key="2">
    <source>
        <dbReference type="EMBL" id="PZQ73885.1"/>
    </source>
</evidence>
<accession>A0A2W5QGI3</accession>
<evidence type="ECO:0008006" key="4">
    <source>
        <dbReference type="Google" id="ProtNLM"/>
    </source>
</evidence>
<proteinExistence type="predicted"/>
<reference evidence="2 3" key="1">
    <citation type="submission" date="2017-08" db="EMBL/GenBank/DDBJ databases">
        <title>Infants hospitalized years apart are colonized by the same room-sourced microbial strains.</title>
        <authorList>
            <person name="Brooks B."/>
            <person name="Olm M.R."/>
            <person name="Firek B.A."/>
            <person name="Baker R."/>
            <person name="Thomas B.C."/>
            <person name="Morowitz M.J."/>
            <person name="Banfield J.F."/>
        </authorList>
    </citation>
    <scope>NUCLEOTIDE SEQUENCE [LARGE SCALE GENOMIC DNA]</scope>
    <source>
        <strain evidence="2">S2_005_003_R2_41</strain>
    </source>
</reference>
<name>A0A2W5QGI3_VARPD</name>
<feature type="chain" id="PRO_5016003027" description="Carboxypeptidase regulatory-like domain-containing protein" evidence="1">
    <location>
        <begin position="35"/>
        <end position="168"/>
    </location>
</feature>
<organism evidence="2 3">
    <name type="scientific">Variovorax paradoxus</name>
    <dbReference type="NCBI Taxonomy" id="34073"/>
    <lineage>
        <taxon>Bacteria</taxon>
        <taxon>Pseudomonadati</taxon>
        <taxon>Pseudomonadota</taxon>
        <taxon>Betaproteobacteria</taxon>
        <taxon>Burkholderiales</taxon>
        <taxon>Comamonadaceae</taxon>
        <taxon>Variovorax</taxon>
    </lineage>
</organism>
<protein>
    <recommendedName>
        <fullName evidence="4">Carboxypeptidase regulatory-like domain-containing protein</fullName>
    </recommendedName>
</protein>
<gene>
    <name evidence="2" type="ORF">DI563_13700</name>
</gene>
<evidence type="ECO:0000313" key="3">
    <source>
        <dbReference type="Proteomes" id="UP000249135"/>
    </source>
</evidence>
<dbReference type="AlphaFoldDB" id="A0A2W5QGI3"/>
<sequence length="168" mass="17751">MARKLPHARPVVGTLMLCAGALFGALYAGTAAHAATYNPPIQMTKAGVEYMSGGIGHDEAQLMETVEPRWPASFEFAVKDHQKADFAADVRVTVRNAETGAVVLDRVDAHGPFMVARLDKGRYQVDATLAGQTLQQEITVNGTGPAKALFLFPAGTDMASNAVAPAAR</sequence>